<feature type="region of interest" description="Disordered" evidence="1">
    <location>
        <begin position="84"/>
        <end position="132"/>
    </location>
</feature>
<feature type="compositionally biased region" description="Basic and acidic residues" evidence="1">
    <location>
        <begin position="84"/>
        <end position="111"/>
    </location>
</feature>
<reference evidence="2" key="1">
    <citation type="journal article" date="2023" name="IMA Fungus">
        <title>Comparative genomic study of the Penicillium genus elucidates a diverse pangenome and 15 lateral gene transfer events.</title>
        <authorList>
            <person name="Petersen C."/>
            <person name="Sorensen T."/>
            <person name="Nielsen M.R."/>
            <person name="Sondergaard T.E."/>
            <person name="Sorensen J.L."/>
            <person name="Fitzpatrick D.A."/>
            <person name="Frisvad J.C."/>
            <person name="Nielsen K.L."/>
        </authorList>
    </citation>
    <scope>NUCLEOTIDE SEQUENCE</scope>
    <source>
        <strain evidence="2">IBT 17514</strain>
    </source>
</reference>
<dbReference type="Proteomes" id="UP001215712">
    <property type="component" value="Unassembled WGS sequence"/>
</dbReference>
<reference evidence="2" key="2">
    <citation type="submission" date="2023-01" db="EMBL/GenBank/DDBJ databases">
        <authorList>
            <person name="Petersen C."/>
        </authorList>
    </citation>
    <scope>NUCLEOTIDE SEQUENCE</scope>
    <source>
        <strain evidence="2">IBT 17514</strain>
    </source>
</reference>
<evidence type="ECO:0000256" key="1">
    <source>
        <dbReference type="SAM" id="MobiDB-lite"/>
    </source>
</evidence>
<gene>
    <name evidence="2" type="ORF">N7493_006035</name>
</gene>
<dbReference type="AlphaFoldDB" id="A0AAD6HLI6"/>
<name>A0AAD6HLI6_9EURO</name>
<organism evidence="2 3">
    <name type="scientific">Penicillium malachiteum</name>
    <dbReference type="NCBI Taxonomy" id="1324776"/>
    <lineage>
        <taxon>Eukaryota</taxon>
        <taxon>Fungi</taxon>
        <taxon>Dikarya</taxon>
        <taxon>Ascomycota</taxon>
        <taxon>Pezizomycotina</taxon>
        <taxon>Eurotiomycetes</taxon>
        <taxon>Eurotiomycetidae</taxon>
        <taxon>Eurotiales</taxon>
        <taxon>Aspergillaceae</taxon>
        <taxon>Penicillium</taxon>
    </lineage>
</organism>
<comment type="caution">
    <text evidence="2">The sequence shown here is derived from an EMBL/GenBank/DDBJ whole genome shotgun (WGS) entry which is preliminary data.</text>
</comment>
<evidence type="ECO:0000313" key="2">
    <source>
        <dbReference type="EMBL" id="KAJ5727008.1"/>
    </source>
</evidence>
<keyword evidence="3" id="KW-1185">Reference proteome</keyword>
<sequence>MPDITLFPEVPLYLKNCISFWQYLAHGQIDLVYPSYEKNSDGKVVLIPGEVFCRVADCKHERAKKGRLNKAEMTEIAQWFEKLMDNHENKKDGDENSHKSGKEGKVEHKDDSQEEEEEEEENEDEDEGDNSY</sequence>
<proteinExistence type="predicted"/>
<accession>A0AAD6HLI6</accession>
<dbReference type="EMBL" id="JAQJAN010000007">
    <property type="protein sequence ID" value="KAJ5727008.1"/>
    <property type="molecule type" value="Genomic_DNA"/>
</dbReference>
<evidence type="ECO:0000313" key="3">
    <source>
        <dbReference type="Proteomes" id="UP001215712"/>
    </source>
</evidence>
<feature type="compositionally biased region" description="Acidic residues" evidence="1">
    <location>
        <begin position="112"/>
        <end position="132"/>
    </location>
</feature>
<protein>
    <submittedName>
        <fullName evidence="2">Uncharacterized protein</fullName>
    </submittedName>
</protein>